<evidence type="ECO:0000256" key="1">
    <source>
        <dbReference type="SAM" id="MobiDB-lite"/>
    </source>
</evidence>
<protein>
    <submittedName>
        <fullName evidence="2">Uncharacterized protein</fullName>
    </submittedName>
</protein>
<dbReference type="Proteomes" id="UP001317705">
    <property type="component" value="Chromosome"/>
</dbReference>
<feature type="region of interest" description="Disordered" evidence="1">
    <location>
        <begin position="52"/>
        <end position="86"/>
    </location>
</feature>
<feature type="compositionally biased region" description="Basic and acidic residues" evidence="1">
    <location>
        <begin position="60"/>
        <end position="80"/>
    </location>
</feature>
<gene>
    <name evidence="2" type="ORF">GURASL_37440</name>
</gene>
<name>A0ABM8ER65_9BACT</name>
<dbReference type="EMBL" id="AP027151">
    <property type="protein sequence ID" value="BDV44821.1"/>
    <property type="molecule type" value="Genomic_DNA"/>
</dbReference>
<sequence length="147" mass="15838">MVTGIGSRRRAAGDIIEARCTKCRSLLNHTIVAMVGERVVRVQCNTCGGQHNYHPPQAERGGERTTVRKAAVERPRKEKAPAGPSEWEVTVKDLDPATAVSYAMDASFSVGQLVAHPVFGLGIVTALCKPNKVEILFSAGKKLLRCA</sequence>
<keyword evidence="3" id="KW-1185">Reference proteome</keyword>
<organism evidence="2 3">
    <name type="scientific">Geotalea uraniireducens</name>
    <dbReference type="NCBI Taxonomy" id="351604"/>
    <lineage>
        <taxon>Bacteria</taxon>
        <taxon>Pseudomonadati</taxon>
        <taxon>Thermodesulfobacteriota</taxon>
        <taxon>Desulfuromonadia</taxon>
        <taxon>Geobacterales</taxon>
        <taxon>Geobacteraceae</taxon>
        <taxon>Geotalea</taxon>
    </lineage>
</organism>
<reference evidence="2 3" key="1">
    <citation type="submission" date="2022-12" db="EMBL/GenBank/DDBJ databases">
        <title>Polyphasic characterization of Geotalea uranireducens NIT-SL11 newly isolated from a complex of sewage sludge and microbially reduced graphene oxide.</title>
        <authorList>
            <person name="Xie L."/>
            <person name="Yoshida N."/>
            <person name="Meng L."/>
        </authorList>
    </citation>
    <scope>NUCLEOTIDE SEQUENCE [LARGE SCALE GENOMIC DNA]</scope>
    <source>
        <strain evidence="2 3">NIT-SL11</strain>
    </source>
</reference>
<evidence type="ECO:0000313" key="2">
    <source>
        <dbReference type="EMBL" id="BDV44821.1"/>
    </source>
</evidence>
<accession>A0ABM8ER65</accession>
<evidence type="ECO:0000313" key="3">
    <source>
        <dbReference type="Proteomes" id="UP001317705"/>
    </source>
</evidence>
<proteinExistence type="predicted"/>
<dbReference type="RefSeq" id="WP_282000910.1">
    <property type="nucleotide sequence ID" value="NZ_AP027151.1"/>
</dbReference>